<accession>A0AA39ZPK9</accession>
<name>A0AA39ZPK9_9PEZI</name>
<feature type="transmembrane region" description="Helical" evidence="1">
    <location>
        <begin position="18"/>
        <end position="39"/>
    </location>
</feature>
<evidence type="ECO:0000313" key="2">
    <source>
        <dbReference type="EMBL" id="KAK0701324.1"/>
    </source>
</evidence>
<comment type="caution">
    <text evidence="2">The sequence shown here is derived from an EMBL/GenBank/DDBJ whole genome shotgun (WGS) entry which is preliminary data.</text>
</comment>
<gene>
    <name evidence="2" type="ORF">B0H67DRAFT_650545</name>
</gene>
<reference evidence="2" key="1">
    <citation type="submission" date="2023-06" db="EMBL/GenBank/DDBJ databases">
        <title>Genome-scale phylogeny and comparative genomics of the fungal order Sordariales.</title>
        <authorList>
            <consortium name="Lawrence Berkeley National Laboratory"/>
            <person name="Hensen N."/>
            <person name="Bonometti L."/>
            <person name="Westerberg I."/>
            <person name="Brannstrom I.O."/>
            <person name="Guillou S."/>
            <person name="Cros-Aarteil S."/>
            <person name="Calhoun S."/>
            <person name="Haridas S."/>
            <person name="Kuo A."/>
            <person name="Mondo S."/>
            <person name="Pangilinan J."/>
            <person name="Riley R."/>
            <person name="Labutti K."/>
            <person name="Andreopoulos B."/>
            <person name="Lipzen A."/>
            <person name="Chen C."/>
            <person name="Yanf M."/>
            <person name="Daum C."/>
            <person name="Ng V."/>
            <person name="Clum A."/>
            <person name="Steindorff A."/>
            <person name="Ohm R."/>
            <person name="Martin F."/>
            <person name="Silar P."/>
            <person name="Natvig D."/>
            <person name="Lalanne C."/>
            <person name="Gautier V."/>
            <person name="Ament-Velasquez S.L."/>
            <person name="Kruys A."/>
            <person name="Hutchinson M.I."/>
            <person name="Powell A.J."/>
            <person name="Barry K."/>
            <person name="Miller A.N."/>
            <person name="Grigoriev I.V."/>
            <person name="Debuchy R."/>
            <person name="Gladieux P."/>
            <person name="Thoren M.H."/>
            <person name="Johannesson H."/>
        </authorList>
    </citation>
    <scope>NUCLEOTIDE SEQUENCE</scope>
    <source>
        <strain evidence="2">SMH4607-1</strain>
    </source>
</reference>
<dbReference type="AlphaFoldDB" id="A0AA39ZPK9"/>
<keyword evidence="1" id="KW-0472">Membrane</keyword>
<keyword evidence="1" id="KW-1133">Transmembrane helix</keyword>
<protein>
    <submittedName>
        <fullName evidence="2">Uncharacterized protein</fullName>
    </submittedName>
</protein>
<evidence type="ECO:0000256" key="1">
    <source>
        <dbReference type="SAM" id="Phobius"/>
    </source>
</evidence>
<keyword evidence="3" id="KW-1185">Reference proteome</keyword>
<proteinExistence type="predicted"/>
<dbReference type="Proteomes" id="UP001172102">
    <property type="component" value="Unassembled WGS sequence"/>
</dbReference>
<organism evidence="2 3">
    <name type="scientific">Lasiosphaeris hirsuta</name>
    <dbReference type="NCBI Taxonomy" id="260670"/>
    <lineage>
        <taxon>Eukaryota</taxon>
        <taxon>Fungi</taxon>
        <taxon>Dikarya</taxon>
        <taxon>Ascomycota</taxon>
        <taxon>Pezizomycotina</taxon>
        <taxon>Sordariomycetes</taxon>
        <taxon>Sordariomycetidae</taxon>
        <taxon>Sordariales</taxon>
        <taxon>Lasiosphaeriaceae</taxon>
        <taxon>Lasiosphaeris</taxon>
    </lineage>
</organism>
<dbReference type="EMBL" id="JAUKUA010000010">
    <property type="protein sequence ID" value="KAK0701324.1"/>
    <property type="molecule type" value="Genomic_DNA"/>
</dbReference>
<keyword evidence="1" id="KW-0812">Transmembrane</keyword>
<sequence length="181" mass="20356">MDPELDNADSPLSTTGNILGILTFAYAIIASCLVFLAVIRTADSEMQQLFSQIRQTSRHIETLGSYFRELDLVADIDLAPMRGPIKVALKDWRKTNQGLAARVGKLSEMGPGIKRRIMWWYGQNEMLASMAKLRSEKDDFSALLLTYLSRKISTQEHHLWRLERLATGEPRDSSVDGGTNL</sequence>
<evidence type="ECO:0000313" key="3">
    <source>
        <dbReference type="Proteomes" id="UP001172102"/>
    </source>
</evidence>